<name>A0ABU9I777_9FLAO</name>
<dbReference type="InterPro" id="IPR035965">
    <property type="entry name" value="PAS-like_dom_sf"/>
</dbReference>
<evidence type="ECO:0000259" key="1">
    <source>
        <dbReference type="PROSITE" id="PS50112"/>
    </source>
</evidence>
<dbReference type="PROSITE" id="PS50112">
    <property type="entry name" value="PAS"/>
    <property type="match status" value="1"/>
</dbReference>
<evidence type="ECO:0000313" key="3">
    <source>
        <dbReference type="Proteomes" id="UP001393056"/>
    </source>
</evidence>
<sequence length="161" mass="18903">MKNYELAIAKYYSKLKIIPTPLISWDIFSSQQNEILFFNSFQKEWKSKEHFFEIVHKQKKSVIITNSHFEIVFATENIIKMNGYFPSEIVGKSPKIFQGSLTSDITKEIIKEAIISKKPFKEVILNYKKDGSTYFCEIEAYPKFNQQGNFINYIAFERKAS</sequence>
<dbReference type="Proteomes" id="UP001393056">
    <property type="component" value="Unassembled WGS sequence"/>
</dbReference>
<dbReference type="Pfam" id="PF13426">
    <property type="entry name" value="PAS_9"/>
    <property type="match status" value="1"/>
</dbReference>
<dbReference type="InterPro" id="IPR000014">
    <property type="entry name" value="PAS"/>
</dbReference>
<comment type="caution">
    <text evidence="2">The sequence shown here is derived from an EMBL/GenBank/DDBJ whole genome shotgun (WGS) entry which is preliminary data.</text>
</comment>
<dbReference type="SUPFAM" id="SSF55785">
    <property type="entry name" value="PYP-like sensor domain (PAS domain)"/>
    <property type="match status" value="1"/>
</dbReference>
<gene>
    <name evidence="2" type="ORF">AAEO58_09500</name>
</gene>
<accession>A0ABU9I777</accession>
<dbReference type="EMBL" id="JBBYHT010000004">
    <property type="protein sequence ID" value="MEL1248279.1"/>
    <property type="molecule type" value="Genomic_DNA"/>
</dbReference>
<dbReference type="NCBIfam" id="TIGR00229">
    <property type="entry name" value="sensory_box"/>
    <property type="match status" value="1"/>
</dbReference>
<feature type="domain" description="PAS" evidence="1">
    <location>
        <begin position="47"/>
        <end position="93"/>
    </location>
</feature>
<evidence type="ECO:0000313" key="2">
    <source>
        <dbReference type="EMBL" id="MEL1248279.1"/>
    </source>
</evidence>
<protein>
    <submittedName>
        <fullName evidence="2">PAS domain-containing protein</fullName>
    </submittedName>
</protein>
<dbReference type="Gene3D" id="3.30.450.20">
    <property type="entry name" value="PAS domain"/>
    <property type="match status" value="1"/>
</dbReference>
<dbReference type="RefSeq" id="WP_341683194.1">
    <property type="nucleotide sequence ID" value="NZ_JBBYHT010000004.1"/>
</dbReference>
<organism evidence="2 3">
    <name type="scientific">Flavobacterium helocola</name>
    <dbReference type="NCBI Taxonomy" id="3139139"/>
    <lineage>
        <taxon>Bacteria</taxon>
        <taxon>Pseudomonadati</taxon>
        <taxon>Bacteroidota</taxon>
        <taxon>Flavobacteriia</taxon>
        <taxon>Flavobacteriales</taxon>
        <taxon>Flavobacteriaceae</taxon>
        <taxon>Flavobacterium</taxon>
    </lineage>
</organism>
<dbReference type="CDD" id="cd00130">
    <property type="entry name" value="PAS"/>
    <property type="match status" value="1"/>
</dbReference>
<keyword evidence="3" id="KW-1185">Reference proteome</keyword>
<proteinExistence type="predicted"/>
<reference evidence="2 3" key="1">
    <citation type="submission" date="2024-04" db="EMBL/GenBank/DDBJ databases">
        <title>Flavobacterium sp. DGU41 16S ribosomal RNA gene Genome sequencing and assembly.</title>
        <authorList>
            <person name="Park S."/>
        </authorList>
    </citation>
    <scope>NUCLEOTIDE SEQUENCE [LARGE SCALE GENOMIC DNA]</scope>
    <source>
        <strain evidence="2 3">DGU41</strain>
    </source>
</reference>